<dbReference type="RefSeq" id="WP_126793786.1">
    <property type="nucleotide sequence ID" value="NZ_PIPI01000008.1"/>
</dbReference>
<evidence type="ECO:0000313" key="6">
    <source>
        <dbReference type="Proteomes" id="UP000288212"/>
    </source>
</evidence>
<dbReference type="Proteomes" id="UP000288212">
    <property type="component" value="Unassembled WGS sequence"/>
</dbReference>
<dbReference type="OrthoDB" id="5790493at2"/>
<dbReference type="EMBL" id="PIPI01000008">
    <property type="protein sequence ID" value="RUO18620.1"/>
    <property type="molecule type" value="Genomic_DNA"/>
</dbReference>
<evidence type="ECO:0000313" key="5">
    <source>
        <dbReference type="EMBL" id="RUO18620.1"/>
    </source>
</evidence>
<keyword evidence="6" id="KW-1185">Reference proteome</keyword>
<dbReference type="InterPro" id="IPR027417">
    <property type="entry name" value="P-loop_NTPase"/>
</dbReference>
<accession>A0A432VQS2</accession>
<proteinExistence type="inferred from homology"/>
<dbReference type="InterPro" id="IPR001482">
    <property type="entry name" value="T2SS/T4SS_dom"/>
</dbReference>
<dbReference type="GO" id="GO:0016887">
    <property type="term" value="F:ATP hydrolysis activity"/>
    <property type="evidence" value="ECO:0007669"/>
    <property type="project" value="TreeGrafter"/>
</dbReference>
<organism evidence="5 6">
    <name type="scientific">Aliidiomarina haloalkalitolerans</name>
    <dbReference type="NCBI Taxonomy" id="859059"/>
    <lineage>
        <taxon>Bacteria</taxon>
        <taxon>Pseudomonadati</taxon>
        <taxon>Pseudomonadota</taxon>
        <taxon>Gammaproteobacteria</taxon>
        <taxon>Alteromonadales</taxon>
        <taxon>Idiomarinaceae</taxon>
        <taxon>Aliidiomarina</taxon>
    </lineage>
</organism>
<dbReference type="Gene3D" id="3.40.50.300">
    <property type="entry name" value="P-loop containing nucleotide triphosphate hydrolases"/>
    <property type="match status" value="1"/>
</dbReference>
<evidence type="ECO:0000256" key="3">
    <source>
        <dbReference type="ARBA" id="ARBA00022840"/>
    </source>
</evidence>
<comment type="similarity">
    <text evidence="1">Belongs to the GSP E family.</text>
</comment>
<protein>
    <recommendedName>
        <fullName evidence="4">Bacterial type II secretion system protein E domain-containing protein</fullName>
    </recommendedName>
</protein>
<evidence type="ECO:0000259" key="4">
    <source>
        <dbReference type="Pfam" id="PF00437"/>
    </source>
</evidence>
<dbReference type="Gene3D" id="3.30.450.90">
    <property type="match status" value="1"/>
</dbReference>
<dbReference type="GO" id="GO:0005886">
    <property type="term" value="C:plasma membrane"/>
    <property type="evidence" value="ECO:0007669"/>
    <property type="project" value="TreeGrafter"/>
</dbReference>
<dbReference type="AlphaFoldDB" id="A0A432VQS2"/>
<evidence type="ECO:0000256" key="2">
    <source>
        <dbReference type="ARBA" id="ARBA00022741"/>
    </source>
</evidence>
<dbReference type="PANTHER" id="PTHR30258:SF3">
    <property type="entry name" value="SLL1921 PROTEIN"/>
    <property type="match status" value="1"/>
</dbReference>
<keyword evidence="2" id="KW-0547">Nucleotide-binding</keyword>
<feature type="domain" description="Bacterial type II secretion system protein E" evidence="4">
    <location>
        <begin position="111"/>
        <end position="457"/>
    </location>
</feature>
<dbReference type="PANTHER" id="PTHR30258">
    <property type="entry name" value="TYPE II SECRETION SYSTEM PROTEIN GSPE-RELATED"/>
    <property type="match status" value="1"/>
</dbReference>
<dbReference type="Pfam" id="PF00437">
    <property type="entry name" value="T2SSE"/>
    <property type="match status" value="1"/>
</dbReference>
<sequence>MKDLMVVDLQPCDEYCRELFATCLDFLKTNEHRQHGAVVLSDGRLLASAETWQEQFFFLQNLTGQAQRLGLPVQWGITSIVALRQYLMDCDGMQRREALAEDPARYASLAQQTLSDMLFDAMQKQASDIHLQCRGDQVRVAYRIHGLLQQQASRNRTFISEVMAAAFNTQADDSQELFHEQRISAASFAATLPAPYGEVRVRAQQSTCQNGYTVTLRIQQPISTQAASFAELGFAPEAMLQLQAFSHLADGLVIFSGPTGHGKTTSLAAFNRLFPSSRKVISLEDPIEIIQDNIEQKFIAETLEPGSFARMVKVVLREDPDILAISEIRDAETAAAAVSASLTGHFVVSTIHASSPRAVLARLQDLKVDTDNLIANGILRGVIGQRLVPQLCPHCSLASEEGPEFGRELQCDFGRELASDLVTNLRKLNPEGCAMCHFSGTAGRLLFAEIVSYVQVVGQTSGPTLAEQAAMAVLAGLVDLQHACEIVPDFHTYWQQNTHAASSV</sequence>
<evidence type="ECO:0000256" key="1">
    <source>
        <dbReference type="ARBA" id="ARBA00006611"/>
    </source>
</evidence>
<keyword evidence="3" id="KW-0067">ATP-binding</keyword>
<name>A0A432VQS2_9GAMM</name>
<dbReference type="GO" id="GO:0005524">
    <property type="term" value="F:ATP binding"/>
    <property type="evidence" value="ECO:0007669"/>
    <property type="project" value="UniProtKB-KW"/>
</dbReference>
<gene>
    <name evidence="5" type="ORF">CWE06_10275</name>
</gene>
<dbReference type="SUPFAM" id="SSF52540">
    <property type="entry name" value="P-loop containing nucleoside triphosphate hydrolases"/>
    <property type="match status" value="1"/>
</dbReference>
<reference evidence="5 6" key="1">
    <citation type="journal article" date="2011" name="Front. Microbiol.">
        <title>Genomic signatures of strain selection and enhancement in Bacillus atrophaeus var. globigii, a historical biowarfare simulant.</title>
        <authorList>
            <person name="Gibbons H.S."/>
            <person name="Broomall S.M."/>
            <person name="McNew L.A."/>
            <person name="Daligault H."/>
            <person name="Chapman C."/>
            <person name="Bruce D."/>
            <person name="Karavis M."/>
            <person name="Krepps M."/>
            <person name="McGregor P.A."/>
            <person name="Hong C."/>
            <person name="Park K.H."/>
            <person name="Akmal A."/>
            <person name="Feldman A."/>
            <person name="Lin J.S."/>
            <person name="Chang W.E."/>
            <person name="Higgs B.W."/>
            <person name="Demirev P."/>
            <person name="Lindquist J."/>
            <person name="Liem A."/>
            <person name="Fochler E."/>
            <person name="Read T.D."/>
            <person name="Tapia R."/>
            <person name="Johnson S."/>
            <person name="Bishop-Lilly K.A."/>
            <person name="Detter C."/>
            <person name="Han C."/>
            <person name="Sozhamannan S."/>
            <person name="Rosenzweig C.N."/>
            <person name="Skowronski E.W."/>
        </authorList>
    </citation>
    <scope>NUCLEOTIDE SEQUENCE [LARGE SCALE GENOMIC DNA]</scope>
    <source>
        <strain evidence="5 6">AK5</strain>
    </source>
</reference>
<comment type="caution">
    <text evidence="5">The sequence shown here is derived from an EMBL/GenBank/DDBJ whole genome shotgun (WGS) entry which is preliminary data.</text>
</comment>